<feature type="compositionally biased region" description="Low complexity" evidence="1">
    <location>
        <begin position="196"/>
        <end position="213"/>
    </location>
</feature>
<dbReference type="OrthoDB" id="3018493at2759"/>
<dbReference type="AlphaFoldDB" id="A0A7J6WPT4"/>
<sequence>MRELSGHYYMRMSGPRGKGRPPIQRKRGIDEGPIRYGGKKQHRCSSCKGYGHNKTSCPGFDADHVNYMSISHGVAKKGAAEKCARPRTIPRKIDYGVPTENITADPIFSDFIAQFEPMVATRGKGKKKTYKGKGKKRANVSQTSDASQPFDLSLYGYGTTSAQHNFQVRNQTPMHNTFDTFDPTFYGYVPKPPTPSQTFQQSQPYSSQFNSPSTSTMPQVPPVRPQAQAVILPQQQTAWRPPPYLHTQAEDAAEKTSGASETDNDKVVSDPDNMENNGTK</sequence>
<evidence type="ECO:0000313" key="2">
    <source>
        <dbReference type="EMBL" id="KAF5198600.1"/>
    </source>
</evidence>
<feature type="region of interest" description="Disordered" evidence="1">
    <location>
        <begin position="235"/>
        <end position="280"/>
    </location>
</feature>
<evidence type="ECO:0000313" key="3">
    <source>
        <dbReference type="Proteomes" id="UP000554482"/>
    </source>
</evidence>
<reference evidence="2 3" key="1">
    <citation type="submission" date="2020-06" db="EMBL/GenBank/DDBJ databases">
        <title>Transcriptomic and genomic resources for Thalictrum thalictroides and T. hernandezii: Facilitating candidate gene discovery in an emerging model plant lineage.</title>
        <authorList>
            <person name="Arias T."/>
            <person name="Riano-Pachon D.M."/>
            <person name="Di Stilio V.S."/>
        </authorList>
    </citation>
    <scope>NUCLEOTIDE SEQUENCE [LARGE SCALE GENOMIC DNA]</scope>
    <source>
        <strain evidence="3">cv. WT478/WT964</strain>
        <tissue evidence="2">Leaves</tissue>
    </source>
</reference>
<feature type="compositionally biased region" description="Basic residues" evidence="1">
    <location>
        <begin position="124"/>
        <end position="138"/>
    </location>
</feature>
<dbReference type="EMBL" id="JABWDY010013079">
    <property type="protein sequence ID" value="KAF5198600.1"/>
    <property type="molecule type" value="Genomic_DNA"/>
</dbReference>
<proteinExistence type="predicted"/>
<feature type="region of interest" description="Disordered" evidence="1">
    <location>
        <begin position="124"/>
        <end position="145"/>
    </location>
</feature>
<gene>
    <name evidence="2" type="ORF">FRX31_011813</name>
</gene>
<dbReference type="Proteomes" id="UP000554482">
    <property type="component" value="Unassembled WGS sequence"/>
</dbReference>
<feature type="region of interest" description="Disordered" evidence="1">
    <location>
        <begin position="11"/>
        <end position="40"/>
    </location>
</feature>
<name>A0A7J6WPT4_THATH</name>
<comment type="caution">
    <text evidence="2">The sequence shown here is derived from an EMBL/GenBank/DDBJ whole genome shotgun (WGS) entry which is preliminary data.</text>
</comment>
<evidence type="ECO:0000256" key="1">
    <source>
        <dbReference type="SAM" id="MobiDB-lite"/>
    </source>
</evidence>
<protein>
    <submittedName>
        <fullName evidence="2">Uncharacterized protein</fullName>
    </submittedName>
</protein>
<feature type="region of interest" description="Disordered" evidence="1">
    <location>
        <begin position="191"/>
        <end position="223"/>
    </location>
</feature>
<keyword evidence="3" id="KW-1185">Reference proteome</keyword>
<organism evidence="2 3">
    <name type="scientific">Thalictrum thalictroides</name>
    <name type="common">Rue-anemone</name>
    <name type="synonym">Anemone thalictroides</name>
    <dbReference type="NCBI Taxonomy" id="46969"/>
    <lineage>
        <taxon>Eukaryota</taxon>
        <taxon>Viridiplantae</taxon>
        <taxon>Streptophyta</taxon>
        <taxon>Embryophyta</taxon>
        <taxon>Tracheophyta</taxon>
        <taxon>Spermatophyta</taxon>
        <taxon>Magnoliopsida</taxon>
        <taxon>Ranunculales</taxon>
        <taxon>Ranunculaceae</taxon>
        <taxon>Thalictroideae</taxon>
        <taxon>Thalictrum</taxon>
    </lineage>
</organism>
<feature type="compositionally biased region" description="Basic residues" evidence="1">
    <location>
        <begin position="17"/>
        <end position="26"/>
    </location>
</feature>
<accession>A0A7J6WPT4</accession>